<comment type="caution">
    <text evidence="6">The sequence shown here is derived from an EMBL/GenBank/DDBJ whole genome shotgun (WGS) entry which is preliminary data.</text>
</comment>
<evidence type="ECO:0000256" key="4">
    <source>
        <dbReference type="SAM" id="SignalP"/>
    </source>
</evidence>
<comment type="similarity">
    <text evidence="2">Belongs to the fimbrial protein family.</text>
</comment>
<dbReference type="Gene3D" id="2.60.40.1090">
    <property type="entry name" value="Fimbrial-type adhesion domain"/>
    <property type="match status" value="1"/>
</dbReference>
<dbReference type="SUPFAM" id="SSF49401">
    <property type="entry name" value="Bacterial adhesins"/>
    <property type="match status" value="1"/>
</dbReference>
<keyword evidence="4" id="KW-0732">Signal</keyword>
<feature type="domain" description="Fimbrial-type adhesion" evidence="5">
    <location>
        <begin position="226"/>
        <end position="405"/>
    </location>
</feature>
<dbReference type="InterPro" id="IPR050263">
    <property type="entry name" value="Bact_Fimbrial_Adh_Pro"/>
</dbReference>
<sequence>MRRTGLLVLFFLFLTNIAYARVVTCTGGVNPISFTLPASASDKITAGLSGDTTTYRELYTYNYFAWGVSGTTCRASANGVQLGWMEYAYSTTGKTPIKYGNEYIFPTKIDGLGISFIDTNITQKSFGGYAEGALNRSTWTLSTSNFTWSAFFTVKVKLWKIPGKFNSAQLNGGGMLEFDDIKVVQALQILTAGDTWASGLPNHGEAPLANSWTTNSVSLSGGFTIYPGTCDLANKTVELGKFNAADIPNSSPWKDVSFTINCPPTWGYGGSGTTNVAYYDNLNVANPNAVISRVANTANSGLIITVYPRTGIIDSSRGIIGLRAGGAEGYGIQLAWGTASVQPTTGDPTSKVLLNQPNIVNTTNYGNTGQTTSQLINMAARYIRTTGAVQAGRADASIEVVASYD</sequence>
<accession>A0ABU9V8S4</accession>
<dbReference type="InterPro" id="IPR036937">
    <property type="entry name" value="Adhesion_dom_fimbrial_sf"/>
</dbReference>
<organism evidence="6 7">
    <name type="scientific">Phytobacter palmae</name>
    <dbReference type="NCBI Taxonomy" id="1855371"/>
    <lineage>
        <taxon>Bacteria</taxon>
        <taxon>Pseudomonadati</taxon>
        <taxon>Pseudomonadota</taxon>
        <taxon>Gammaproteobacteria</taxon>
        <taxon>Enterobacterales</taxon>
        <taxon>Enterobacteriaceae</taxon>
        <taxon>Phytobacter</taxon>
    </lineage>
</organism>
<protein>
    <submittedName>
        <fullName evidence="6">Fimbrial protein</fullName>
    </submittedName>
</protein>
<evidence type="ECO:0000256" key="3">
    <source>
        <dbReference type="ARBA" id="ARBA00023263"/>
    </source>
</evidence>
<dbReference type="Proteomes" id="UP001411173">
    <property type="component" value="Unassembled WGS sequence"/>
</dbReference>
<evidence type="ECO:0000256" key="1">
    <source>
        <dbReference type="ARBA" id="ARBA00004561"/>
    </source>
</evidence>
<dbReference type="RefSeq" id="WP_343194492.1">
    <property type="nucleotide sequence ID" value="NZ_JBCIVJ010000017.1"/>
</dbReference>
<proteinExistence type="inferred from homology"/>
<evidence type="ECO:0000313" key="7">
    <source>
        <dbReference type="Proteomes" id="UP001411173"/>
    </source>
</evidence>
<reference evidence="6 7" key="1">
    <citation type="submission" date="2024-02" db="EMBL/GenBank/DDBJ databases">
        <title>Whole genome of MDR Enterobacteriaceae from southern Thailand.</title>
        <authorList>
            <person name="Surachat K."/>
        </authorList>
    </citation>
    <scope>NUCLEOTIDE SEQUENCE [LARGE SCALE GENOMIC DNA]</scope>
    <source>
        <strain evidence="6 7">PSU_29</strain>
    </source>
</reference>
<evidence type="ECO:0000313" key="6">
    <source>
        <dbReference type="EMBL" id="MEN0581071.1"/>
    </source>
</evidence>
<feature type="chain" id="PRO_5047457353" evidence="4">
    <location>
        <begin position="21"/>
        <end position="405"/>
    </location>
</feature>
<dbReference type="InterPro" id="IPR000259">
    <property type="entry name" value="Adhesion_dom_fimbrial"/>
</dbReference>
<keyword evidence="7" id="KW-1185">Reference proteome</keyword>
<gene>
    <name evidence="6" type="ORF">AAIG39_18960</name>
</gene>
<dbReference type="PANTHER" id="PTHR33420:SF14">
    <property type="entry name" value="TYPE 1 FIMBRIN D-MANNOSE SPECIFIC ADHESIN"/>
    <property type="match status" value="1"/>
</dbReference>
<dbReference type="InterPro" id="IPR008966">
    <property type="entry name" value="Adhesion_dom_sf"/>
</dbReference>
<dbReference type="EMBL" id="JBCIVJ010000017">
    <property type="protein sequence ID" value="MEN0581071.1"/>
    <property type="molecule type" value="Genomic_DNA"/>
</dbReference>
<dbReference type="Pfam" id="PF00419">
    <property type="entry name" value="Fimbrial"/>
    <property type="match status" value="1"/>
</dbReference>
<keyword evidence="3" id="KW-0281">Fimbrium</keyword>
<feature type="signal peptide" evidence="4">
    <location>
        <begin position="1"/>
        <end position="20"/>
    </location>
</feature>
<comment type="subcellular location">
    <subcellularLocation>
        <location evidence="1">Fimbrium</location>
    </subcellularLocation>
</comment>
<evidence type="ECO:0000259" key="5">
    <source>
        <dbReference type="Pfam" id="PF00419"/>
    </source>
</evidence>
<evidence type="ECO:0000256" key="2">
    <source>
        <dbReference type="ARBA" id="ARBA00006671"/>
    </source>
</evidence>
<dbReference type="PANTHER" id="PTHR33420">
    <property type="entry name" value="FIMBRIAL SUBUNIT ELFA-RELATED"/>
    <property type="match status" value="1"/>
</dbReference>
<name>A0ABU9V8S4_9ENTR</name>